<organism evidence="2 3">
    <name type="scientific">Nocardiopsis metallicus</name>
    <dbReference type="NCBI Taxonomy" id="179819"/>
    <lineage>
        <taxon>Bacteria</taxon>
        <taxon>Bacillati</taxon>
        <taxon>Actinomycetota</taxon>
        <taxon>Actinomycetes</taxon>
        <taxon>Streptosporangiales</taxon>
        <taxon>Nocardiopsidaceae</taxon>
        <taxon>Nocardiopsis</taxon>
    </lineage>
</organism>
<sequence>MATDAGEGRQGFREHFRQAHDQERLRNGAHRVRILYQQLAATAEVGSPEQGDYERGVHRPTDPPARPLRTPEPPRPPKPPRPCGLTTWSTRLTPARRGGRCAPRDDRPGSAR</sequence>
<proteinExistence type="predicted"/>
<dbReference type="RefSeq" id="WP_184369793.1">
    <property type="nucleotide sequence ID" value="NZ_BAAAKM010000030.1"/>
</dbReference>
<protein>
    <submittedName>
        <fullName evidence="2">Uncharacterized protein</fullName>
    </submittedName>
</protein>
<gene>
    <name evidence="2" type="ORF">HNR07_006387</name>
</gene>
<reference evidence="2 3" key="1">
    <citation type="submission" date="2020-08" db="EMBL/GenBank/DDBJ databases">
        <title>Sequencing the genomes of 1000 actinobacteria strains.</title>
        <authorList>
            <person name="Klenk H.-P."/>
        </authorList>
    </citation>
    <scope>NUCLEOTIDE SEQUENCE [LARGE SCALE GENOMIC DNA]</scope>
    <source>
        <strain evidence="2 3">DSM 44598</strain>
    </source>
</reference>
<name>A0A840WE30_9ACTN</name>
<feature type="compositionally biased region" description="Basic and acidic residues" evidence="1">
    <location>
        <begin position="52"/>
        <end position="61"/>
    </location>
</feature>
<feature type="region of interest" description="Disordered" evidence="1">
    <location>
        <begin position="1"/>
        <end position="27"/>
    </location>
</feature>
<evidence type="ECO:0000313" key="2">
    <source>
        <dbReference type="EMBL" id="MBB5495250.1"/>
    </source>
</evidence>
<feature type="compositionally biased region" description="Pro residues" evidence="1">
    <location>
        <begin position="62"/>
        <end position="82"/>
    </location>
</feature>
<comment type="caution">
    <text evidence="2">The sequence shown here is derived from an EMBL/GenBank/DDBJ whole genome shotgun (WGS) entry which is preliminary data.</text>
</comment>
<dbReference type="EMBL" id="JACHDO010000001">
    <property type="protein sequence ID" value="MBB5495250.1"/>
    <property type="molecule type" value="Genomic_DNA"/>
</dbReference>
<feature type="compositionally biased region" description="Basic and acidic residues" evidence="1">
    <location>
        <begin position="102"/>
        <end position="112"/>
    </location>
</feature>
<evidence type="ECO:0000313" key="3">
    <source>
        <dbReference type="Proteomes" id="UP000579647"/>
    </source>
</evidence>
<dbReference type="AlphaFoldDB" id="A0A840WE30"/>
<dbReference type="Proteomes" id="UP000579647">
    <property type="component" value="Unassembled WGS sequence"/>
</dbReference>
<feature type="compositionally biased region" description="Basic and acidic residues" evidence="1">
    <location>
        <begin position="1"/>
        <end position="26"/>
    </location>
</feature>
<feature type="region of interest" description="Disordered" evidence="1">
    <location>
        <begin position="42"/>
        <end position="112"/>
    </location>
</feature>
<evidence type="ECO:0000256" key="1">
    <source>
        <dbReference type="SAM" id="MobiDB-lite"/>
    </source>
</evidence>
<keyword evidence="3" id="KW-1185">Reference proteome</keyword>
<accession>A0A840WE30</accession>